<proteinExistence type="predicted"/>
<evidence type="ECO:0000313" key="2">
    <source>
        <dbReference type="Proteomes" id="UP001065705"/>
    </source>
</evidence>
<name>A0ABD7TTZ8_9STAP</name>
<organism evidence="1 2">
    <name type="scientific">Staphylococcus agnetis</name>
    <dbReference type="NCBI Taxonomy" id="985762"/>
    <lineage>
        <taxon>Bacteria</taxon>
        <taxon>Bacillati</taxon>
        <taxon>Bacillota</taxon>
        <taxon>Bacilli</taxon>
        <taxon>Bacillales</taxon>
        <taxon>Staphylococcaceae</taxon>
        <taxon>Staphylococcus</taxon>
    </lineage>
</organism>
<reference evidence="1" key="1">
    <citation type="submission" date="2022-03" db="EMBL/GenBank/DDBJ databases">
        <title>Comparative Genomics of East African Camel-Associated Staphylococcaceae spp.: Diversity and Inheritance of Traits Involved in Host-Pathogen Interactions.</title>
        <authorList>
            <person name="Akarsu H."/>
            <person name="Liljander A."/>
            <person name="Younan M."/>
            <person name="Brodard I."/>
            <person name="Glucks I."/>
            <person name="Labroussaa F."/>
            <person name="Overesch G."/>
            <person name="Kuhnert P."/>
            <person name="Perreten V."/>
            <person name="Drexler J.F."/>
            <person name="Corman V.M."/>
            <person name="Falquet L."/>
            <person name="Jores J."/>
        </authorList>
    </citation>
    <scope>NUCLEOTIDE SEQUENCE</scope>
    <source>
        <strain evidence="1">IVB6197</strain>
    </source>
</reference>
<dbReference type="Proteomes" id="UP001065705">
    <property type="component" value="Chromosome"/>
</dbReference>
<accession>A0ABD7TTZ8</accession>
<sequence length="155" mass="17964">MNKTSYSSIMLKNVAYKSYVNVGIDDMEEVFQDFVKSCMDRDAEPVGDLTYAITHINQQKQMNVFVCIPVSKGFLPDDELGFRSYFTLNKMLHGRIVTDNFIEDEIALLEEMNQFAEENNLTFVSPYYHTLKTNYKGTHAWIDVKAKVCEKESKF</sequence>
<dbReference type="AlphaFoldDB" id="A0ABD7TTZ8"/>
<evidence type="ECO:0000313" key="1">
    <source>
        <dbReference type="EMBL" id="UXU57149.1"/>
    </source>
</evidence>
<protein>
    <submittedName>
        <fullName evidence="1">DUF5085 family protein</fullName>
    </submittedName>
</protein>
<dbReference type="InterPro" id="IPR031664">
    <property type="entry name" value="DUF5085"/>
</dbReference>
<dbReference type="EMBL" id="CP094809">
    <property type="protein sequence ID" value="UXU57149.1"/>
    <property type="molecule type" value="Genomic_DNA"/>
</dbReference>
<dbReference type="Pfam" id="PF16895">
    <property type="entry name" value="DUF5085"/>
    <property type="match status" value="1"/>
</dbReference>
<gene>
    <name evidence="1" type="ORF">MUA95_11515</name>
</gene>
<dbReference type="RefSeq" id="WP_262626367.1">
    <property type="nucleotide sequence ID" value="NZ_CP094809.1"/>
</dbReference>